<dbReference type="CDD" id="cd06583">
    <property type="entry name" value="PGRP"/>
    <property type="match status" value="1"/>
</dbReference>
<feature type="domain" description="N-acetylmuramoyl-L-alanine amidase" evidence="5">
    <location>
        <begin position="10"/>
        <end position="159"/>
    </location>
</feature>
<dbReference type="GO" id="GO:0008745">
    <property type="term" value="F:N-acetylmuramoyl-L-alanine amidase activity"/>
    <property type="evidence" value="ECO:0007669"/>
    <property type="project" value="UniProtKB-EC"/>
</dbReference>
<dbReference type="Gene3D" id="3.40.80.10">
    <property type="entry name" value="Peptidoglycan recognition protein-like"/>
    <property type="match status" value="1"/>
</dbReference>
<evidence type="ECO:0000313" key="8">
    <source>
        <dbReference type="Proteomes" id="UP000198906"/>
    </source>
</evidence>
<accession>A0A1C6RWD1</accession>
<dbReference type="PANTHER" id="PTHR30417:SF1">
    <property type="entry name" value="N-ACETYLMURAMOYL-L-ALANINE AMIDASE AMID"/>
    <property type="match status" value="1"/>
</dbReference>
<dbReference type="EC" id="3.5.1.28" evidence="2"/>
<dbReference type="InterPro" id="IPR036505">
    <property type="entry name" value="Amidase/PGRP_sf"/>
</dbReference>
<protein>
    <recommendedName>
        <fullName evidence="2">N-acetylmuramoyl-L-alanine amidase</fullName>
        <ecNumber evidence="2">3.5.1.28</ecNumber>
    </recommendedName>
</protein>
<keyword evidence="4" id="KW-0961">Cell wall biogenesis/degradation</keyword>
<reference evidence="6" key="1">
    <citation type="submission" date="2016-06" db="EMBL/GenBank/DDBJ databases">
        <authorList>
            <person name="Kjaerup R.B."/>
            <person name="Dalgaard T.S."/>
            <person name="Juul-Madsen H.R."/>
        </authorList>
    </citation>
    <scope>NUCLEOTIDE SEQUENCE [LARGE SCALE GENOMIC DNA]</scope>
    <source>
        <strain evidence="6">DSM 46123</strain>
    </source>
</reference>
<sequence length="314" mass="34400">MIVSGVRYVAGRNAYSDRDSTKCGIAIHNTSNDASAEQEASYATRRTDEVSAHFYVDADSVIQSLDTRARAGHAGSSTGNENAIAVEITGVNGWTREQWLQRVAWDRLAQVLAVVCREYDIAPRRATVVEMTSNPRVRAFYGHDDMRRAWGGTTHTDPGPNFPWDHLLTKVQHALAGEDDDMPSADEVAAEVWSQPYRDYNLPPVDGKPAVRPTSAILLDARTDAARTRAEVTALRSEVRALIDAQQGVDGRAILARLDEHAQAERERDEAAARRDADLLALVQQGQDGTLDAAEVLRRMGELLATAGQGQARE</sequence>
<evidence type="ECO:0000256" key="3">
    <source>
        <dbReference type="ARBA" id="ARBA00022801"/>
    </source>
</evidence>
<dbReference type="PANTHER" id="PTHR30417">
    <property type="entry name" value="N-ACETYLMURAMOYL-L-ALANINE AMIDASE AMID"/>
    <property type="match status" value="1"/>
</dbReference>
<dbReference type="STRING" id="47866.GA0074694_3058"/>
<dbReference type="SMART" id="SM00644">
    <property type="entry name" value="Ami_2"/>
    <property type="match status" value="1"/>
</dbReference>
<reference evidence="8" key="2">
    <citation type="submission" date="2016-06" db="EMBL/GenBank/DDBJ databases">
        <authorList>
            <person name="Varghese N."/>
        </authorList>
    </citation>
    <scope>NUCLEOTIDE SEQUENCE [LARGE SCALE GENOMIC DNA]</scope>
    <source>
        <strain evidence="8">DSM 46123</strain>
    </source>
</reference>
<dbReference type="SUPFAM" id="SSF55846">
    <property type="entry name" value="N-acetylmuramoyl-L-alanine amidase-like"/>
    <property type="match status" value="1"/>
</dbReference>
<dbReference type="EMBL" id="FMHU01000002">
    <property type="protein sequence ID" value="SCL21740.1"/>
    <property type="molecule type" value="Genomic_DNA"/>
</dbReference>
<name>A0A1C6RWD1_9ACTN</name>
<evidence type="ECO:0000259" key="5">
    <source>
        <dbReference type="SMART" id="SM00644"/>
    </source>
</evidence>
<dbReference type="RefSeq" id="WP_091459220.1">
    <property type="nucleotide sequence ID" value="NZ_FMHU01000002.1"/>
</dbReference>
<dbReference type="GO" id="GO:0009254">
    <property type="term" value="P:peptidoglycan turnover"/>
    <property type="evidence" value="ECO:0007669"/>
    <property type="project" value="TreeGrafter"/>
</dbReference>
<evidence type="ECO:0000256" key="1">
    <source>
        <dbReference type="ARBA" id="ARBA00001561"/>
    </source>
</evidence>
<dbReference type="InterPro" id="IPR051206">
    <property type="entry name" value="NAMLAA_amidase_2"/>
</dbReference>
<dbReference type="InterPro" id="IPR002502">
    <property type="entry name" value="Amidase_domain"/>
</dbReference>
<dbReference type="EMBL" id="FMHU01000002">
    <property type="protein sequence ID" value="SCL21516.1"/>
    <property type="molecule type" value="Genomic_DNA"/>
</dbReference>
<dbReference type="GO" id="GO:0071555">
    <property type="term" value="P:cell wall organization"/>
    <property type="evidence" value="ECO:0007669"/>
    <property type="project" value="UniProtKB-KW"/>
</dbReference>
<keyword evidence="8" id="KW-1185">Reference proteome</keyword>
<evidence type="ECO:0000256" key="2">
    <source>
        <dbReference type="ARBA" id="ARBA00011901"/>
    </source>
</evidence>
<dbReference type="Pfam" id="PF01510">
    <property type="entry name" value="Amidase_2"/>
    <property type="match status" value="1"/>
</dbReference>
<evidence type="ECO:0000313" key="7">
    <source>
        <dbReference type="EMBL" id="SCL21740.1"/>
    </source>
</evidence>
<dbReference type="Proteomes" id="UP000198906">
    <property type="component" value="Unassembled WGS sequence"/>
</dbReference>
<dbReference type="AlphaFoldDB" id="A0A1C6RWD1"/>
<evidence type="ECO:0000256" key="4">
    <source>
        <dbReference type="ARBA" id="ARBA00023316"/>
    </source>
</evidence>
<comment type="catalytic activity">
    <reaction evidence="1">
        <text>Hydrolyzes the link between N-acetylmuramoyl residues and L-amino acid residues in certain cell-wall glycopeptides.</text>
        <dbReference type="EC" id="3.5.1.28"/>
    </reaction>
</comment>
<evidence type="ECO:0000313" key="6">
    <source>
        <dbReference type="EMBL" id="SCL21516.1"/>
    </source>
</evidence>
<dbReference type="GO" id="GO:0009253">
    <property type="term" value="P:peptidoglycan catabolic process"/>
    <property type="evidence" value="ECO:0007669"/>
    <property type="project" value="InterPro"/>
</dbReference>
<proteinExistence type="predicted"/>
<gene>
    <name evidence="6" type="ORF">GA0074694_3058</name>
    <name evidence="7" type="ORF">GA0074694_3130</name>
</gene>
<keyword evidence="3" id="KW-0378">Hydrolase</keyword>
<organism evidence="6 8">
    <name type="scientific">Micromonospora inyonensis</name>
    <dbReference type="NCBI Taxonomy" id="47866"/>
    <lineage>
        <taxon>Bacteria</taxon>
        <taxon>Bacillati</taxon>
        <taxon>Actinomycetota</taxon>
        <taxon>Actinomycetes</taxon>
        <taxon>Micromonosporales</taxon>
        <taxon>Micromonosporaceae</taxon>
        <taxon>Micromonospora</taxon>
    </lineage>
</organism>